<dbReference type="SUPFAM" id="SSF52833">
    <property type="entry name" value="Thioredoxin-like"/>
    <property type="match status" value="3"/>
</dbReference>
<keyword evidence="8 11" id="KW-1015">Disulfide bond</keyword>
<name>A0A6I8VG84_DROPS</name>
<dbReference type="PANTHER" id="PTHR18929:SF132">
    <property type="entry name" value="PROTEIN DISULFIDE-ISOMERASE A3"/>
    <property type="match status" value="1"/>
</dbReference>
<dbReference type="NCBIfam" id="TIGR01130">
    <property type="entry name" value="ER_PDI_fam"/>
    <property type="match status" value="1"/>
</dbReference>
<gene>
    <name evidence="16" type="primary">ERp60</name>
</gene>
<feature type="signal peptide" evidence="13">
    <location>
        <begin position="1"/>
        <end position="22"/>
    </location>
</feature>
<dbReference type="InParanoid" id="A0A6I8VG84"/>
<dbReference type="InterPro" id="IPR005792">
    <property type="entry name" value="Prot_disulphide_isomerase"/>
</dbReference>
<dbReference type="InterPro" id="IPR036249">
    <property type="entry name" value="Thioredoxin-like_sf"/>
</dbReference>
<keyword evidence="10 11" id="KW-0676">Redox-active center</keyword>
<dbReference type="RefSeq" id="XP_015040641.2">
    <property type="nucleotide sequence ID" value="XM_015185155.2"/>
</dbReference>
<comment type="subcellular location">
    <subcellularLocation>
        <location evidence="2">Endoplasmic reticulum lumen</location>
    </subcellularLocation>
</comment>
<dbReference type="PRINTS" id="PR00421">
    <property type="entry name" value="THIOREDOXIN"/>
</dbReference>
<protein>
    <recommendedName>
        <fullName evidence="4 13">Protein disulfide-isomerase</fullName>
        <ecNumber evidence="4 13">5.3.4.1</ecNumber>
    </recommendedName>
</protein>
<dbReference type="InterPro" id="IPR013766">
    <property type="entry name" value="Thioredoxin_domain"/>
</dbReference>
<dbReference type="InterPro" id="IPR005788">
    <property type="entry name" value="PDI_thioredoxin-like_dom"/>
</dbReference>
<evidence type="ECO:0000256" key="9">
    <source>
        <dbReference type="ARBA" id="ARBA00023235"/>
    </source>
</evidence>
<dbReference type="FunFam" id="3.40.30.10:FF:000045">
    <property type="entry name" value="Disulfide-isomerase A3"/>
    <property type="match status" value="1"/>
</dbReference>
<dbReference type="InterPro" id="IPR046374">
    <property type="entry name" value="PDI_a_PDIR"/>
</dbReference>
<dbReference type="Gene3D" id="3.40.30.10">
    <property type="entry name" value="Glutaredoxin"/>
    <property type="match status" value="4"/>
</dbReference>
<keyword evidence="6" id="KW-0677">Repeat</keyword>
<feature type="domain" description="Thioredoxin" evidence="14">
    <location>
        <begin position="12"/>
        <end position="155"/>
    </location>
</feature>
<evidence type="ECO:0000256" key="11">
    <source>
        <dbReference type="PIRSR" id="PIRSR605792-51"/>
    </source>
</evidence>
<evidence type="ECO:0000313" key="15">
    <source>
        <dbReference type="Proteomes" id="UP000001819"/>
    </source>
</evidence>
<proteinExistence type="inferred from homology"/>
<evidence type="ECO:0000256" key="8">
    <source>
        <dbReference type="ARBA" id="ARBA00023157"/>
    </source>
</evidence>
<dbReference type="GO" id="GO:0006457">
    <property type="term" value="P:protein folding"/>
    <property type="evidence" value="ECO:0007669"/>
    <property type="project" value="TreeGrafter"/>
</dbReference>
<dbReference type="Pfam" id="PF13848">
    <property type="entry name" value="Thioredoxin_6"/>
    <property type="match status" value="1"/>
</dbReference>
<dbReference type="PROSITE" id="PS00194">
    <property type="entry name" value="THIOREDOXIN_1"/>
    <property type="match status" value="2"/>
</dbReference>
<feature type="domain" description="Thioredoxin" evidence="14">
    <location>
        <begin position="347"/>
        <end position="475"/>
    </location>
</feature>
<dbReference type="PANTHER" id="PTHR18929">
    <property type="entry name" value="PROTEIN DISULFIDE ISOMERASE"/>
    <property type="match status" value="1"/>
</dbReference>
<evidence type="ECO:0000256" key="5">
    <source>
        <dbReference type="ARBA" id="ARBA00022729"/>
    </source>
</evidence>
<dbReference type="AlphaFoldDB" id="A0A6I8VG84"/>
<feature type="disulfide bond" description="Redox-active" evidence="11">
    <location>
        <begin position="54"/>
        <end position="57"/>
    </location>
</feature>
<evidence type="ECO:0000256" key="10">
    <source>
        <dbReference type="ARBA" id="ARBA00023284"/>
    </source>
</evidence>
<dbReference type="FunFam" id="3.40.30.10:FF:000303">
    <property type="entry name" value="Protein disulfide-isomerase"/>
    <property type="match status" value="1"/>
</dbReference>
<feature type="disulfide bond" description="Redox-active" evidence="11">
    <location>
        <begin position="397"/>
        <end position="400"/>
    </location>
</feature>
<evidence type="ECO:0000256" key="3">
    <source>
        <dbReference type="ARBA" id="ARBA00006347"/>
    </source>
</evidence>
<dbReference type="ExpressionAtlas" id="A0A6I8VG84">
    <property type="expression patterns" value="baseline"/>
</dbReference>
<evidence type="ECO:0000259" key="14">
    <source>
        <dbReference type="PROSITE" id="PS51352"/>
    </source>
</evidence>
<dbReference type="KEGG" id="dpo:6898952"/>
<dbReference type="CDD" id="cd03073">
    <property type="entry name" value="PDI_b'_ERp72_ERp57"/>
    <property type="match status" value="1"/>
</dbReference>
<evidence type="ECO:0000256" key="7">
    <source>
        <dbReference type="ARBA" id="ARBA00022824"/>
    </source>
</evidence>
<dbReference type="FunFam" id="3.40.30.10:FF:000017">
    <property type="entry name" value="Protein disulfide-isomerase A4"/>
    <property type="match status" value="1"/>
</dbReference>
<comment type="similarity">
    <text evidence="3 12">Belongs to the protein disulfide isomerase family.</text>
</comment>
<dbReference type="FunCoup" id="A0A6I8VG84">
    <property type="interactions" value="1628"/>
</dbReference>
<reference evidence="15" key="1">
    <citation type="submission" date="2024-06" db="UniProtKB">
        <authorList>
            <consortium name="RefSeq"/>
        </authorList>
    </citation>
    <scope>NUCLEOTIDE SEQUENCE [LARGE SCALE GENOMIC DNA]</scope>
    <source>
        <strain evidence="15">MV2-25</strain>
    </source>
</reference>
<keyword evidence="9 13" id="KW-0413">Isomerase</keyword>
<dbReference type="GO" id="GO:0034976">
    <property type="term" value="P:response to endoplasmic reticulum stress"/>
    <property type="evidence" value="ECO:0007669"/>
    <property type="project" value="TreeGrafter"/>
</dbReference>
<evidence type="ECO:0000313" key="16">
    <source>
        <dbReference type="RefSeq" id="XP_015040641.2"/>
    </source>
</evidence>
<dbReference type="GO" id="GO:0003756">
    <property type="term" value="F:protein disulfide isomerase activity"/>
    <property type="evidence" value="ECO:0007669"/>
    <property type="project" value="UniProtKB-EC"/>
</dbReference>
<reference evidence="16" key="2">
    <citation type="submission" date="2025-08" db="UniProtKB">
        <authorList>
            <consortium name="RefSeq"/>
        </authorList>
    </citation>
    <scope>IDENTIFICATION</scope>
    <source>
        <strain evidence="16">MV-25-SWS-2005</strain>
        <tissue evidence="16">Whole body</tissue>
    </source>
</reference>
<evidence type="ECO:0000256" key="12">
    <source>
        <dbReference type="RuleBase" id="RU004208"/>
    </source>
</evidence>
<organism evidence="15 16">
    <name type="scientific">Drosophila pseudoobscura pseudoobscura</name>
    <name type="common">Fruit fly</name>
    <dbReference type="NCBI Taxonomy" id="46245"/>
    <lineage>
        <taxon>Eukaryota</taxon>
        <taxon>Metazoa</taxon>
        <taxon>Ecdysozoa</taxon>
        <taxon>Arthropoda</taxon>
        <taxon>Hexapoda</taxon>
        <taxon>Insecta</taxon>
        <taxon>Pterygota</taxon>
        <taxon>Neoptera</taxon>
        <taxon>Endopterygota</taxon>
        <taxon>Diptera</taxon>
        <taxon>Brachycera</taxon>
        <taxon>Muscomorpha</taxon>
        <taxon>Ephydroidea</taxon>
        <taxon>Drosophilidae</taxon>
        <taxon>Drosophila</taxon>
        <taxon>Sophophora</taxon>
    </lineage>
</organism>
<feature type="chain" id="PRO_5026371547" description="Protein disulfide-isomerase" evidence="13">
    <location>
        <begin position="23"/>
        <end position="492"/>
    </location>
</feature>
<dbReference type="CDD" id="cd02997">
    <property type="entry name" value="PDI_a_PDIR"/>
    <property type="match status" value="1"/>
</dbReference>
<dbReference type="InterPro" id="IPR017937">
    <property type="entry name" value="Thioredoxin_CS"/>
</dbReference>
<dbReference type="Pfam" id="PF00085">
    <property type="entry name" value="Thioredoxin"/>
    <property type="match status" value="2"/>
</dbReference>
<comment type="catalytic activity">
    <reaction evidence="1 13">
        <text>Catalyzes the rearrangement of -S-S- bonds in proteins.</text>
        <dbReference type="EC" id="5.3.4.1"/>
    </reaction>
</comment>
<keyword evidence="7" id="KW-0256">Endoplasmic reticulum</keyword>
<dbReference type="FunFam" id="3.40.30.10:FF:000077">
    <property type="entry name" value="Protein disulfide-isomerase"/>
    <property type="match status" value="1"/>
</dbReference>
<evidence type="ECO:0000256" key="1">
    <source>
        <dbReference type="ARBA" id="ARBA00001182"/>
    </source>
</evidence>
<keyword evidence="5 13" id="KW-0732">Signal</keyword>
<dbReference type="GO" id="GO:0005788">
    <property type="term" value="C:endoplasmic reticulum lumen"/>
    <property type="evidence" value="ECO:0007669"/>
    <property type="project" value="UniProtKB-SubCell"/>
</dbReference>
<evidence type="ECO:0000256" key="6">
    <source>
        <dbReference type="ARBA" id="ARBA00022737"/>
    </source>
</evidence>
<dbReference type="NCBIfam" id="TIGR01126">
    <property type="entry name" value="pdi_dom"/>
    <property type="match status" value="2"/>
</dbReference>
<dbReference type="EC" id="5.3.4.1" evidence="4 13"/>
<dbReference type="CDD" id="cd02995">
    <property type="entry name" value="PDI_a_PDI_a'_C"/>
    <property type="match status" value="1"/>
</dbReference>
<dbReference type="PROSITE" id="PS51352">
    <property type="entry name" value="THIOREDOXIN_2"/>
    <property type="match status" value="2"/>
</dbReference>
<evidence type="ECO:0000256" key="2">
    <source>
        <dbReference type="ARBA" id="ARBA00004319"/>
    </source>
</evidence>
<sequence>MIKMRCLAAAMLIFGYIATTLAAESDVLDLGDDNFASTLKQQETTLVMFYAPWCGHCKRLKPEYAKAAELVKDDDPPIKLAKVDCTEAGKETCSKYSVSGYPTLKIFRQDEVSQDYSGPREAIGIAKYMRAQVGPASKNVRSVEELAKFLDTKETSIFGSFEDIDSQLAKIFLKFADKNREKYRFGHSSDEEVLKKNGETDKIVLIRAPHLSNKFEASTIKFEGSTESDLTTFIKENYHGLVGHRTQETSRDFQNPLITAYYSVDYQKNPKGTNYWRNRVLKVAKEFAGQISFAISSKDDFQHELNEYGYDFVGDKPIVLARDAKNLKYSLKDEFSVENLQDFVEKLLADELEPYVKSEPVPESNDTPVKVAVAKNFDDLVINNGKDTLIEFYAPWCGHCKKLTPIYEELAEKLQDEDVVIVKMDATANDVPPEFNVRGFPTLFWLPKDSKNNPVSYNGGREVDDFIKYIAKEATTELKSFDRDGRPKKTEL</sequence>
<dbReference type="Proteomes" id="UP000001819">
    <property type="component" value="Chromosome 3"/>
</dbReference>
<accession>A0A6I8VG84</accession>
<evidence type="ECO:0000256" key="13">
    <source>
        <dbReference type="RuleBase" id="RU361130"/>
    </source>
</evidence>
<evidence type="ECO:0000256" key="4">
    <source>
        <dbReference type="ARBA" id="ARBA00012723"/>
    </source>
</evidence>
<keyword evidence="15" id="KW-1185">Reference proteome</keyword>